<evidence type="ECO:0008006" key="4">
    <source>
        <dbReference type="Google" id="ProtNLM"/>
    </source>
</evidence>
<accession>A0ABQ8S3P6</accession>
<feature type="region of interest" description="Disordered" evidence="1">
    <location>
        <begin position="1"/>
        <end position="37"/>
    </location>
</feature>
<evidence type="ECO:0000313" key="2">
    <source>
        <dbReference type="EMBL" id="KAJ4428511.1"/>
    </source>
</evidence>
<dbReference type="EMBL" id="JAJSOF020000037">
    <property type="protein sequence ID" value="KAJ4428511.1"/>
    <property type="molecule type" value="Genomic_DNA"/>
</dbReference>
<gene>
    <name evidence="2" type="ORF">ANN_24553</name>
</gene>
<evidence type="ECO:0000313" key="3">
    <source>
        <dbReference type="Proteomes" id="UP001148838"/>
    </source>
</evidence>
<comment type="caution">
    <text evidence="2">The sequence shown here is derived from an EMBL/GenBank/DDBJ whole genome shotgun (WGS) entry which is preliminary data.</text>
</comment>
<evidence type="ECO:0000256" key="1">
    <source>
        <dbReference type="SAM" id="MobiDB-lite"/>
    </source>
</evidence>
<keyword evidence="3" id="KW-1185">Reference proteome</keyword>
<proteinExistence type="predicted"/>
<dbReference type="Proteomes" id="UP001148838">
    <property type="component" value="Unassembled WGS sequence"/>
</dbReference>
<organism evidence="2 3">
    <name type="scientific">Periplaneta americana</name>
    <name type="common">American cockroach</name>
    <name type="synonym">Blatta americana</name>
    <dbReference type="NCBI Taxonomy" id="6978"/>
    <lineage>
        <taxon>Eukaryota</taxon>
        <taxon>Metazoa</taxon>
        <taxon>Ecdysozoa</taxon>
        <taxon>Arthropoda</taxon>
        <taxon>Hexapoda</taxon>
        <taxon>Insecta</taxon>
        <taxon>Pterygota</taxon>
        <taxon>Neoptera</taxon>
        <taxon>Polyneoptera</taxon>
        <taxon>Dictyoptera</taxon>
        <taxon>Blattodea</taxon>
        <taxon>Blattoidea</taxon>
        <taxon>Blattidae</taxon>
        <taxon>Blattinae</taxon>
        <taxon>Periplaneta</taxon>
    </lineage>
</organism>
<sequence>MMDDENCVNDEKKCYGNNDEYLPPNSDEEEHSNVVEEEKHEDVIHELDDAPSRKQRAKECNGTNPNNIPKVWKEINEEELEAYIALLISSGAYSSGRKDLSEQWSEEHVRETTGTFLHRQKNNGQECIQKGAKSGFLALGYDYEPEGHNVSVHQQRNNRRQKCSKCPRSADKEIKTTCNKKCEKFVCSTGNHSSQILMCLDCNLA</sequence>
<name>A0ABQ8S3P6_PERAM</name>
<reference evidence="2 3" key="1">
    <citation type="journal article" date="2022" name="Allergy">
        <title>Genome assembly and annotation of Periplaneta americana reveal a comprehensive cockroach allergen profile.</title>
        <authorList>
            <person name="Wang L."/>
            <person name="Xiong Q."/>
            <person name="Saelim N."/>
            <person name="Wang L."/>
            <person name="Nong W."/>
            <person name="Wan A.T."/>
            <person name="Shi M."/>
            <person name="Liu X."/>
            <person name="Cao Q."/>
            <person name="Hui J.H.L."/>
            <person name="Sookrung N."/>
            <person name="Leung T.F."/>
            <person name="Tungtrongchitr A."/>
            <person name="Tsui S.K.W."/>
        </authorList>
    </citation>
    <scope>NUCLEOTIDE SEQUENCE [LARGE SCALE GENOMIC DNA]</scope>
    <source>
        <strain evidence="2">PWHHKU_190912</strain>
    </source>
</reference>
<protein>
    <recommendedName>
        <fullName evidence="4">PiggyBac transposable element-derived protein domain-containing protein</fullName>
    </recommendedName>
</protein>